<dbReference type="RefSeq" id="WP_070876515.1">
    <property type="nucleotide sequence ID" value="NZ_CAJFZX010000001.1"/>
</dbReference>
<dbReference type="CDD" id="cd11615">
    <property type="entry name" value="SAF_NeuB_like"/>
    <property type="match status" value="1"/>
</dbReference>
<gene>
    <name evidence="2" type="primary">neuB</name>
    <name evidence="2" type="ORF">GJU41_15425</name>
</gene>
<dbReference type="GO" id="GO:0050462">
    <property type="term" value="F:N-acetylneuraminate synthase activity"/>
    <property type="evidence" value="ECO:0007669"/>
    <property type="project" value="UniProtKB-EC"/>
</dbReference>
<keyword evidence="2" id="KW-0808">Transferase</keyword>
<protein>
    <submittedName>
        <fullName evidence="2">N-acetylneuraminate synthase</fullName>
        <ecNumber evidence="2">2.5.1.56</ecNumber>
    </submittedName>
</protein>
<dbReference type="GO" id="GO:0047444">
    <property type="term" value="F:N-acylneuraminate-9-phosphate synthase activity"/>
    <property type="evidence" value="ECO:0007669"/>
    <property type="project" value="TreeGrafter"/>
</dbReference>
<dbReference type="InterPro" id="IPR036732">
    <property type="entry name" value="AFP_Neu5c_C_sf"/>
</dbReference>
<sequence>MCKTFIIAEAGVNHNGSIQLGKELIEGAAKAGADAIKFQTFVTDYILTDKAAKADYQIKSTDPAESQIEMVKKLELSPKMHEELIGHCKKNNIQFLSTPFDEPSVDLLVNTFNIPILKIASGEITNAPLLLKMARMGKPIILSTGVSTIADVEKALGVLAFGYQVPQRHTPSIEAFEQAFCSEEGQKLLQTNVTLLHCTSEYPAPFSEVNLNVMDTLRQTFSLPVGYSDHTKGIAVPIAAVAKGAVVIEKHITLDCNLPGPDHKASLELEEFTEMVSAIRQVEASLGQSLKIPSFSEVKNKSVIRKSIVTSRKVNKGETFTADNLTIKRPGDGLSPFYYWDYIGRTANKTHQKNEQVSFE</sequence>
<dbReference type="Pfam" id="PF03102">
    <property type="entry name" value="NeuB"/>
    <property type="match status" value="1"/>
</dbReference>
<dbReference type="Pfam" id="PF08666">
    <property type="entry name" value="SAF"/>
    <property type="match status" value="1"/>
</dbReference>
<dbReference type="InterPro" id="IPR057736">
    <property type="entry name" value="SAF_PseI/NeuA/NeuB"/>
</dbReference>
<dbReference type="InterPro" id="IPR020007">
    <property type="entry name" value="NeuB/NeuA"/>
</dbReference>
<dbReference type="EMBL" id="WKKF01000004">
    <property type="protein sequence ID" value="MRX55353.1"/>
    <property type="molecule type" value="Genomic_DNA"/>
</dbReference>
<dbReference type="InterPro" id="IPR006190">
    <property type="entry name" value="SAF_AFP_Neu5Ac"/>
</dbReference>
<comment type="caution">
    <text evidence="2">The sequence shown here is derived from an EMBL/GenBank/DDBJ whole genome shotgun (WGS) entry which is preliminary data.</text>
</comment>
<evidence type="ECO:0000313" key="3">
    <source>
        <dbReference type="Proteomes" id="UP000441585"/>
    </source>
</evidence>
<dbReference type="AlphaFoldDB" id="A0A6I2MHN6"/>
<accession>A0A6I2MHN6</accession>
<proteinExistence type="predicted"/>
<name>A0A6I2MHN6_9BACI</name>
<dbReference type="NCBIfam" id="TIGR03569">
    <property type="entry name" value="NeuB_NnaB"/>
    <property type="match status" value="1"/>
</dbReference>
<dbReference type="PROSITE" id="PS50844">
    <property type="entry name" value="AFP_LIKE"/>
    <property type="match status" value="1"/>
</dbReference>
<dbReference type="InterPro" id="IPR051690">
    <property type="entry name" value="PseI-like"/>
</dbReference>
<dbReference type="PANTHER" id="PTHR42966:SF1">
    <property type="entry name" value="SIALIC ACID SYNTHASE"/>
    <property type="match status" value="1"/>
</dbReference>
<keyword evidence="3" id="KW-1185">Reference proteome</keyword>
<dbReference type="InterPro" id="IPR013132">
    <property type="entry name" value="PseI/NeuA/B-like_N"/>
</dbReference>
<dbReference type="SUPFAM" id="SSF51569">
    <property type="entry name" value="Aldolase"/>
    <property type="match status" value="1"/>
</dbReference>
<dbReference type="InterPro" id="IPR013974">
    <property type="entry name" value="SAF"/>
</dbReference>
<feature type="domain" description="AFP-like" evidence="1">
    <location>
        <begin position="307"/>
        <end position="360"/>
    </location>
</feature>
<dbReference type="Gene3D" id="3.90.1210.10">
    <property type="entry name" value="Antifreeze-like/N-acetylneuraminic acid synthase C-terminal domain"/>
    <property type="match status" value="1"/>
</dbReference>
<evidence type="ECO:0000259" key="1">
    <source>
        <dbReference type="PROSITE" id="PS50844"/>
    </source>
</evidence>
<dbReference type="EC" id="2.5.1.56" evidence="2"/>
<dbReference type="InterPro" id="IPR013785">
    <property type="entry name" value="Aldolase_TIM"/>
</dbReference>
<reference evidence="2 3" key="1">
    <citation type="submission" date="2019-11" db="EMBL/GenBank/DDBJ databases">
        <title>Bacillus idriensis genome.</title>
        <authorList>
            <person name="Konopka E.N."/>
            <person name="Newman J.D."/>
        </authorList>
    </citation>
    <scope>NUCLEOTIDE SEQUENCE [LARGE SCALE GENOMIC DNA]</scope>
    <source>
        <strain evidence="2 3">DSM 19097</strain>
    </source>
</reference>
<organism evidence="2 3">
    <name type="scientific">Metabacillus idriensis</name>
    <dbReference type="NCBI Taxonomy" id="324768"/>
    <lineage>
        <taxon>Bacteria</taxon>
        <taxon>Bacillati</taxon>
        <taxon>Bacillota</taxon>
        <taxon>Bacilli</taxon>
        <taxon>Bacillales</taxon>
        <taxon>Bacillaceae</taxon>
        <taxon>Metabacillus</taxon>
    </lineage>
</organism>
<dbReference type="GO" id="GO:0016051">
    <property type="term" value="P:carbohydrate biosynthetic process"/>
    <property type="evidence" value="ECO:0007669"/>
    <property type="project" value="InterPro"/>
</dbReference>
<evidence type="ECO:0000313" key="2">
    <source>
        <dbReference type="EMBL" id="MRX55353.1"/>
    </source>
</evidence>
<dbReference type="Gene3D" id="3.20.20.70">
    <property type="entry name" value="Aldolase class I"/>
    <property type="match status" value="1"/>
</dbReference>
<dbReference type="SUPFAM" id="SSF51269">
    <property type="entry name" value="AFP III-like domain"/>
    <property type="match status" value="1"/>
</dbReference>
<dbReference type="Proteomes" id="UP000441585">
    <property type="component" value="Unassembled WGS sequence"/>
</dbReference>
<dbReference type="PANTHER" id="PTHR42966">
    <property type="entry name" value="N-ACETYLNEURAMINATE SYNTHASE"/>
    <property type="match status" value="1"/>
</dbReference>